<evidence type="ECO:0000313" key="1">
    <source>
        <dbReference type="EMBL" id="CCF38906.1"/>
    </source>
</evidence>
<accession>H1VFA3</accession>
<protein>
    <submittedName>
        <fullName evidence="1">Uncharacterized protein</fullName>
    </submittedName>
</protein>
<dbReference type="EMBL" id="CACQ02003216">
    <property type="protein sequence ID" value="CCF38906.1"/>
    <property type="molecule type" value="Genomic_DNA"/>
</dbReference>
<gene>
    <name evidence="1" type="ORF">CH063_09882</name>
</gene>
<reference evidence="2" key="1">
    <citation type="journal article" date="2012" name="Nat. Genet.">
        <title>Lifestyle transitions in plant pathogenic Colletotrichum fungi deciphered by genome and transcriptome analyses.</title>
        <authorList>
            <person name="O'Connell R.J."/>
            <person name="Thon M.R."/>
            <person name="Hacquard S."/>
            <person name="Amyotte S.G."/>
            <person name="Kleemann J."/>
            <person name="Torres M.F."/>
            <person name="Damm U."/>
            <person name="Buiate E.A."/>
            <person name="Epstein L."/>
            <person name="Alkan N."/>
            <person name="Altmueller J."/>
            <person name="Alvarado-Balderrama L."/>
            <person name="Bauser C.A."/>
            <person name="Becker C."/>
            <person name="Birren B.W."/>
            <person name="Chen Z."/>
            <person name="Choi J."/>
            <person name="Crouch J.A."/>
            <person name="Duvick J.P."/>
            <person name="Farman M.A."/>
            <person name="Gan P."/>
            <person name="Heiman D."/>
            <person name="Henrissat B."/>
            <person name="Howard R.J."/>
            <person name="Kabbage M."/>
            <person name="Koch C."/>
            <person name="Kracher B."/>
            <person name="Kubo Y."/>
            <person name="Law A.D."/>
            <person name="Lebrun M.-H."/>
            <person name="Lee Y.-H."/>
            <person name="Miyara I."/>
            <person name="Moore N."/>
            <person name="Neumann U."/>
            <person name="Nordstroem K."/>
            <person name="Panaccione D.G."/>
            <person name="Panstruga R."/>
            <person name="Place M."/>
            <person name="Proctor R.H."/>
            <person name="Prusky D."/>
            <person name="Rech G."/>
            <person name="Reinhardt R."/>
            <person name="Rollins J.A."/>
            <person name="Rounsley S."/>
            <person name="Schardl C.L."/>
            <person name="Schwartz D.C."/>
            <person name="Shenoy N."/>
            <person name="Shirasu K."/>
            <person name="Sikhakolli U.R."/>
            <person name="Stueber K."/>
            <person name="Sukno S.A."/>
            <person name="Sweigard J.A."/>
            <person name="Takano Y."/>
            <person name="Takahara H."/>
            <person name="Trail F."/>
            <person name="van der Does H.C."/>
            <person name="Voll L.M."/>
            <person name="Will I."/>
            <person name="Young S."/>
            <person name="Zeng Q."/>
            <person name="Zhang J."/>
            <person name="Zhou S."/>
            <person name="Dickman M.B."/>
            <person name="Schulze-Lefert P."/>
            <person name="Ver Loren van Themaat E."/>
            <person name="Ma L.-J."/>
            <person name="Vaillancourt L.J."/>
        </authorList>
    </citation>
    <scope>NUCLEOTIDE SEQUENCE [LARGE SCALE GENOMIC DNA]</scope>
    <source>
        <strain evidence="2">IMI 349063</strain>
    </source>
</reference>
<sequence length="183" mass="20460">LLLAPSLPPLFCCYRHPLYPLPSHKKSFQSISSSHIPLCGRLAKEHHPNQPSRLVLIPLHRLLIYHTLFHLVRAAFSSTGFEGSTSKQRLCVVTGILILGFILLVSRHRIASYSFAPSQPSRVTLSLVHASFFPPCRPRPPTTSRIQFLGFFSCSFPSRPTTATTTVSRDLWSCSIFVSFTSI</sequence>
<proteinExistence type="predicted"/>
<dbReference type="Proteomes" id="UP000007174">
    <property type="component" value="Unassembled WGS sequence"/>
</dbReference>
<feature type="non-terminal residue" evidence="1">
    <location>
        <position position="1"/>
    </location>
</feature>
<name>H1VFA3_COLHI</name>
<dbReference type="HOGENOM" id="CLU_1478446_0_0_1"/>
<evidence type="ECO:0000313" key="2">
    <source>
        <dbReference type="Proteomes" id="UP000007174"/>
    </source>
</evidence>
<dbReference type="AlphaFoldDB" id="H1VFA3"/>
<organism evidence="1 2">
    <name type="scientific">Colletotrichum higginsianum (strain IMI 349063)</name>
    <name type="common">Crucifer anthracnose fungus</name>
    <dbReference type="NCBI Taxonomy" id="759273"/>
    <lineage>
        <taxon>Eukaryota</taxon>
        <taxon>Fungi</taxon>
        <taxon>Dikarya</taxon>
        <taxon>Ascomycota</taxon>
        <taxon>Pezizomycotina</taxon>
        <taxon>Sordariomycetes</taxon>
        <taxon>Hypocreomycetidae</taxon>
        <taxon>Glomerellales</taxon>
        <taxon>Glomerellaceae</taxon>
        <taxon>Colletotrichum</taxon>
        <taxon>Colletotrichum destructivum species complex</taxon>
    </lineage>
</organism>